<proteinExistence type="predicted"/>
<reference evidence="2" key="1">
    <citation type="submission" date="2013-01" db="EMBL/GenBank/DDBJ databases">
        <title>Draft Genome Sequence of a Mulberry Tree, Morus notabilis C.K. Schneid.</title>
        <authorList>
            <person name="He N."/>
            <person name="Zhao S."/>
        </authorList>
    </citation>
    <scope>NUCLEOTIDE SEQUENCE</scope>
</reference>
<accession>W9SJL9</accession>
<dbReference type="Proteomes" id="UP000030645">
    <property type="component" value="Unassembled WGS sequence"/>
</dbReference>
<gene>
    <name evidence="1" type="ORF">L484_005357</name>
</gene>
<keyword evidence="2" id="KW-1185">Reference proteome</keyword>
<name>W9SJL9_9ROSA</name>
<sequence length="238" mass="26451">MIVEQDFILQANTRKAKARIPSQTGINIRHTSWPSTAANSASLLKCSSKPVKTIPICRRKISSSPKHFLVLLSFRFLPGGCLLDVRCVEALRLCISHVVPHPLVLQASLESLYDVVRDQPHADALRVICRQNLSIESRLKLLEPDLAVLSFGGGVESTSLVSAPPRMRNLILSLFSFPSPTIVPHHCSERSGVHPVGIIAISNQVIHMNRTDTYSYSHAVPALWELLLKYKNYCWPTS</sequence>
<dbReference type="AlphaFoldDB" id="W9SJL9"/>
<evidence type="ECO:0000313" key="1">
    <source>
        <dbReference type="EMBL" id="EXC11896.1"/>
    </source>
</evidence>
<protein>
    <submittedName>
        <fullName evidence="1">Uncharacterized protein</fullName>
    </submittedName>
</protein>
<organism evidence="1 2">
    <name type="scientific">Morus notabilis</name>
    <dbReference type="NCBI Taxonomy" id="981085"/>
    <lineage>
        <taxon>Eukaryota</taxon>
        <taxon>Viridiplantae</taxon>
        <taxon>Streptophyta</taxon>
        <taxon>Embryophyta</taxon>
        <taxon>Tracheophyta</taxon>
        <taxon>Spermatophyta</taxon>
        <taxon>Magnoliopsida</taxon>
        <taxon>eudicotyledons</taxon>
        <taxon>Gunneridae</taxon>
        <taxon>Pentapetalae</taxon>
        <taxon>rosids</taxon>
        <taxon>fabids</taxon>
        <taxon>Rosales</taxon>
        <taxon>Moraceae</taxon>
        <taxon>Moreae</taxon>
        <taxon>Morus</taxon>
    </lineage>
</organism>
<evidence type="ECO:0000313" key="2">
    <source>
        <dbReference type="Proteomes" id="UP000030645"/>
    </source>
</evidence>
<dbReference type="EMBL" id="KE345707">
    <property type="protein sequence ID" value="EXC11896.1"/>
    <property type="molecule type" value="Genomic_DNA"/>
</dbReference>